<proteinExistence type="predicted"/>
<accession>A0A6A4Z9U9</accession>
<dbReference type="EMBL" id="VJMH01002154">
    <property type="protein sequence ID" value="KAF0709889.1"/>
    <property type="molecule type" value="Genomic_DNA"/>
</dbReference>
<evidence type="ECO:0000313" key="2">
    <source>
        <dbReference type="EMBL" id="KAF0709889.1"/>
    </source>
</evidence>
<evidence type="ECO:0008006" key="3">
    <source>
        <dbReference type="Google" id="ProtNLM"/>
    </source>
</evidence>
<comment type="caution">
    <text evidence="2">The sequence shown here is derived from an EMBL/GenBank/DDBJ whole genome shotgun (WGS) entry which is preliminary data.</text>
</comment>
<sequence>MSMDAKKGPKKKSLRSSKQGSAGTSINSVMEQLDQYEKSVLDRTRKAGVTIPVVGSTSTMSPSRSRSKLIHASQSKADLAVPHHHATRPLPSSIPPTTPTALKSLDLVEFLEQAIPRDILDDTNPFTRSVLPLPLFYDAGDTAAQMWIKTGPKKAAGLPVHDGAVGAWSNCTVTSYDGGADMFVVSWLAGARIGPPLVPRVYLCFETESRQSFVTRLLETLRRRQESEARLRFSLYVESMPSDVEAQLDADRVKSILSFALSSSRLPTNARTAKLLEEVNEEYMRTMNALILETNLADVQLEFPMLR</sequence>
<feature type="compositionally biased region" description="Polar residues" evidence="1">
    <location>
        <begin position="16"/>
        <end position="29"/>
    </location>
</feature>
<dbReference type="OrthoDB" id="10058749at2759"/>
<gene>
    <name evidence="2" type="ORF">As57867_005703</name>
</gene>
<organism evidence="2">
    <name type="scientific">Aphanomyces stellatus</name>
    <dbReference type="NCBI Taxonomy" id="120398"/>
    <lineage>
        <taxon>Eukaryota</taxon>
        <taxon>Sar</taxon>
        <taxon>Stramenopiles</taxon>
        <taxon>Oomycota</taxon>
        <taxon>Saprolegniomycetes</taxon>
        <taxon>Saprolegniales</taxon>
        <taxon>Verrucalvaceae</taxon>
        <taxon>Aphanomyces</taxon>
    </lineage>
</organism>
<reference evidence="2" key="1">
    <citation type="submission" date="2019-06" db="EMBL/GenBank/DDBJ databases">
        <title>Genomics analysis of Aphanomyces spp. identifies a new class of oomycete effector associated with host adaptation.</title>
        <authorList>
            <person name="Gaulin E."/>
        </authorList>
    </citation>
    <scope>NUCLEOTIDE SEQUENCE</scope>
    <source>
        <strain evidence="2">CBS 578.67</strain>
    </source>
</reference>
<feature type="non-terminal residue" evidence="2">
    <location>
        <position position="307"/>
    </location>
</feature>
<evidence type="ECO:0000256" key="1">
    <source>
        <dbReference type="SAM" id="MobiDB-lite"/>
    </source>
</evidence>
<dbReference type="AlphaFoldDB" id="A0A6A4Z9U9"/>
<protein>
    <recommendedName>
        <fullName evidence="3">UDENN domain-containing protein</fullName>
    </recommendedName>
</protein>
<feature type="region of interest" description="Disordered" evidence="1">
    <location>
        <begin position="1"/>
        <end position="29"/>
    </location>
</feature>
<name>A0A6A4Z9U9_9STRA</name>